<feature type="region of interest" description="Disordered" evidence="1">
    <location>
        <begin position="373"/>
        <end position="410"/>
    </location>
</feature>
<dbReference type="GeneID" id="87862866"/>
<dbReference type="AlphaFoldDB" id="A0AAE0MN39"/>
<evidence type="ECO:0000256" key="1">
    <source>
        <dbReference type="SAM" id="MobiDB-lite"/>
    </source>
</evidence>
<dbReference type="Proteomes" id="UP001278500">
    <property type="component" value="Unassembled WGS sequence"/>
</dbReference>
<dbReference type="EMBL" id="JAUEPP010000007">
    <property type="protein sequence ID" value="KAK3338777.1"/>
    <property type="molecule type" value="Genomic_DNA"/>
</dbReference>
<proteinExistence type="predicted"/>
<comment type="caution">
    <text evidence="2">The sequence shown here is derived from an EMBL/GenBank/DDBJ whole genome shotgun (WGS) entry which is preliminary data.</text>
</comment>
<reference evidence="2" key="1">
    <citation type="journal article" date="2023" name="Mol. Phylogenet. Evol.">
        <title>Genome-scale phylogeny and comparative genomics of the fungal order Sordariales.</title>
        <authorList>
            <person name="Hensen N."/>
            <person name="Bonometti L."/>
            <person name="Westerberg I."/>
            <person name="Brannstrom I.O."/>
            <person name="Guillou S."/>
            <person name="Cros-Aarteil S."/>
            <person name="Calhoun S."/>
            <person name="Haridas S."/>
            <person name="Kuo A."/>
            <person name="Mondo S."/>
            <person name="Pangilinan J."/>
            <person name="Riley R."/>
            <person name="LaButti K."/>
            <person name="Andreopoulos B."/>
            <person name="Lipzen A."/>
            <person name="Chen C."/>
            <person name="Yan M."/>
            <person name="Daum C."/>
            <person name="Ng V."/>
            <person name="Clum A."/>
            <person name="Steindorff A."/>
            <person name="Ohm R.A."/>
            <person name="Martin F."/>
            <person name="Silar P."/>
            <person name="Natvig D.O."/>
            <person name="Lalanne C."/>
            <person name="Gautier V."/>
            <person name="Ament-Velasquez S.L."/>
            <person name="Kruys A."/>
            <person name="Hutchinson M.I."/>
            <person name="Powell A.J."/>
            <person name="Barry K."/>
            <person name="Miller A.N."/>
            <person name="Grigoriev I.V."/>
            <person name="Debuchy R."/>
            <person name="Gladieux P."/>
            <person name="Hiltunen Thoren M."/>
            <person name="Johannesson H."/>
        </authorList>
    </citation>
    <scope>NUCLEOTIDE SEQUENCE</scope>
    <source>
        <strain evidence="2">CBS 560.94</strain>
    </source>
</reference>
<evidence type="ECO:0000313" key="2">
    <source>
        <dbReference type="EMBL" id="KAK3338777.1"/>
    </source>
</evidence>
<dbReference type="RefSeq" id="XP_062678137.1">
    <property type="nucleotide sequence ID" value="XM_062825712.1"/>
</dbReference>
<accession>A0AAE0MN39</accession>
<evidence type="ECO:0000313" key="3">
    <source>
        <dbReference type="Proteomes" id="UP001278500"/>
    </source>
</evidence>
<gene>
    <name evidence="2" type="ORF">B0H65DRAFT_445063</name>
</gene>
<protein>
    <submittedName>
        <fullName evidence="2">Uncharacterized protein</fullName>
    </submittedName>
</protein>
<organism evidence="2 3">
    <name type="scientific">Neurospora tetraspora</name>
    <dbReference type="NCBI Taxonomy" id="94610"/>
    <lineage>
        <taxon>Eukaryota</taxon>
        <taxon>Fungi</taxon>
        <taxon>Dikarya</taxon>
        <taxon>Ascomycota</taxon>
        <taxon>Pezizomycotina</taxon>
        <taxon>Sordariomycetes</taxon>
        <taxon>Sordariomycetidae</taxon>
        <taxon>Sordariales</taxon>
        <taxon>Sordariaceae</taxon>
        <taxon>Neurospora</taxon>
    </lineage>
</organism>
<reference evidence="2" key="2">
    <citation type="submission" date="2023-06" db="EMBL/GenBank/DDBJ databases">
        <authorList>
            <consortium name="Lawrence Berkeley National Laboratory"/>
            <person name="Haridas S."/>
            <person name="Hensen N."/>
            <person name="Bonometti L."/>
            <person name="Westerberg I."/>
            <person name="Brannstrom I.O."/>
            <person name="Guillou S."/>
            <person name="Cros-Aarteil S."/>
            <person name="Calhoun S."/>
            <person name="Kuo A."/>
            <person name="Mondo S."/>
            <person name="Pangilinan J."/>
            <person name="Riley R."/>
            <person name="Labutti K."/>
            <person name="Andreopoulos B."/>
            <person name="Lipzen A."/>
            <person name="Chen C."/>
            <person name="Yanf M."/>
            <person name="Daum C."/>
            <person name="Ng V."/>
            <person name="Clum A."/>
            <person name="Steindorff A."/>
            <person name="Ohm R."/>
            <person name="Martin F."/>
            <person name="Silar P."/>
            <person name="Natvig D."/>
            <person name="Lalanne C."/>
            <person name="Gautier V."/>
            <person name="Ament-Velasquez S.L."/>
            <person name="Kruys A."/>
            <person name="Hutchinson M.I."/>
            <person name="Powell A.J."/>
            <person name="Barry K."/>
            <person name="Miller A.N."/>
            <person name="Grigoriev I.V."/>
            <person name="Debuchy R."/>
            <person name="Gladieux P."/>
            <person name="Thoren M.H."/>
            <person name="Johannesson H."/>
        </authorList>
    </citation>
    <scope>NUCLEOTIDE SEQUENCE</scope>
    <source>
        <strain evidence="2">CBS 560.94</strain>
    </source>
</reference>
<name>A0AAE0MN39_9PEZI</name>
<sequence>MADNTNIEALIESRIEAAISAVQDLPQLLEEAAENNSVVLLDMWYKILIHMYNNLVSPTGTLRSLNEIEFTMVSDQERPRYSDFIKLAHRWLVAMHCAGVGEQAFANLAQYKPRLNAEVLEVLAPHELEQCEKRSNMRKVVDQEYPGHIKSEAEFRLRKGALMTTTVYETEDSEVANISHTEEEKIEFVKKLVKAMANMTGIADKANHHHVQAVKAISGSVVEELGWEFYVYAREAQQGRTWVLPWNTSFTWQSYATFEDRWADIVDFFHECKSAVANALQATYIQRYTSDPHREHTRPGGGKFPSCSTAARDSGRCRCFRPDPYGWALTAVANSAEGINIAPVDQVAMSPNVAPAVAPEVAAITSPSEASIDGNFPAAPPNSPIMNPTALAPGVAGVRSADDPQDGFDF</sequence>
<keyword evidence="3" id="KW-1185">Reference proteome</keyword>